<keyword evidence="10" id="KW-1185">Reference proteome</keyword>
<evidence type="ECO:0000256" key="5">
    <source>
        <dbReference type="SAM" id="Coils"/>
    </source>
</evidence>
<dbReference type="PROSITE" id="PS51775">
    <property type="entry name" value="GTD_BINDING"/>
    <property type="match status" value="1"/>
</dbReference>
<evidence type="ECO:0000256" key="4">
    <source>
        <dbReference type="ARBA" id="ARBA00023136"/>
    </source>
</evidence>
<evidence type="ECO:0000259" key="8">
    <source>
        <dbReference type="PROSITE" id="PS51775"/>
    </source>
</evidence>
<feature type="region of interest" description="Disordered" evidence="6">
    <location>
        <begin position="245"/>
        <end position="268"/>
    </location>
</feature>
<dbReference type="STRING" id="4537.A0A0E0KBI7"/>
<keyword evidence="5" id="KW-0175">Coiled coil</keyword>
<feature type="domain" description="GTD-binding" evidence="8">
    <location>
        <begin position="655"/>
        <end position="753"/>
    </location>
</feature>
<evidence type="ECO:0000256" key="6">
    <source>
        <dbReference type="SAM" id="MobiDB-lite"/>
    </source>
</evidence>
<evidence type="ECO:0000313" key="9">
    <source>
        <dbReference type="EnsemblPlants" id="OPUNC03G10870.1"/>
    </source>
</evidence>
<dbReference type="PANTHER" id="PTHR31448">
    <property type="entry name" value="MYOSIN-BINDING PROTEIN 2"/>
    <property type="match status" value="1"/>
</dbReference>
<keyword evidence="4 7" id="KW-0472">Membrane</keyword>
<name>A0A0E0KBI7_ORYPU</name>
<protein>
    <recommendedName>
        <fullName evidence="8">GTD-binding domain-containing protein</fullName>
    </recommendedName>
</protein>
<feature type="region of interest" description="Disordered" evidence="6">
    <location>
        <begin position="564"/>
        <end position="618"/>
    </location>
</feature>
<organism evidence="9">
    <name type="scientific">Oryza punctata</name>
    <name type="common">Red rice</name>
    <dbReference type="NCBI Taxonomy" id="4537"/>
    <lineage>
        <taxon>Eukaryota</taxon>
        <taxon>Viridiplantae</taxon>
        <taxon>Streptophyta</taxon>
        <taxon>Embryophyta</taxon>
        <taxon>Tracheophyta</taxon>
        <taxon>Spermatophyta</taxon>
        <taxon>Magnoliopsida</taxon>
        <taxon>Liliopsida</taxon>
        <taxon>Poales</taxon>
        <taxon>Poaceae</taxon>
        <taxon>BOP clade</taxon>
        <taxon>Oryzoideae</taxon>
        <taxon>Oryzeae</taxon>
        <taxon>Oryzinae</taxon>
        <taxon>Oryza</taxon>
    </lineage>
</organism>
<dbReference type="PANTHER" id="PTHR31448:SF3">
    <property type="entry name" value="MYOSIN-BINDING PROTEIN 2"/>
    <property type="match status" value="1"/>
</dbReference>
<feature type="transmembrane region" description="Helical" evidence="7">
    <location>
        <begin position="117"/>
        <end position="142"/>
    </location>
</feature>
<dbReference type="GO" id="GO:0080115">
    <property type="term" value="F:myosin XI tail binding"/>
    <property type="evidence" value="ECO:0007669"/>
    <property type="project" value="UniProtKB-ARBA"/>
</dbReference>
<dbReference type="HOGENOM" id="CLU_009392_0_0_1"/>
<dbReference type="InterPro" id="IPR039306">
    <property type="entry name" value="MYOB"/>
</dbReference>
<evidence type="ECO:0000256" key="7">
    <source>
        <dbReference type="SAM" id="Phobius"/>
    </source>
</evidence>
<evidence type="ECO:0000313" key="10">
    <source>
        <dbReference type="Proteomes" id="UP000026962"/>
    </source>
</evidence>
<dbReference type="InterPro" id="IPR007656">
    <property type="entry name" value="GTD-bd"/>
</dbReference>
<feature type="region of interest" description="Disordered" evidence="6">
    <location>
        <begin position="297"/>
        <end position="332"/>
    </location>
</feature>
<keyword evidence="3 7" id="KW-1133">Transmembrane helix</keyword>
<evidence type="ECO:0000256" key="1">
    <source>
        <dbReference type="ARBA" id="ARBA00004167"/>
    </source>
</evidence>
<feature type="region of interest" description="Disordered" evidence="6">
    <location>
        <begin position="770"/>
        <end position="827"/>
    </location>
</feature>
<feature type="compositionally biased region" description="Acidic residues" evidence="6">
    <location>
        <begin position="297"/>
        <end position="325"/>
    </location>
</feature>
<feature type="region of interest" description="Disordered" evidence="6">
    <location>
        <begin position="875"/>
        <end position="896"/>
    </location>
</feature>
<dbReference type="AlphaFoldDB" id="A0A0E0KBI7"/>
<dbReference type="Pfam" id="PF04576">
    <property type="entry name" value="Zein-binding"/>
    <property type="match status" value="1"/>
</dbReference>
<dbReference type="Proteomes" id="UP000026962">
    <property type="component" value="Chromosome 3"/>
</dbReference>
<evidence type="ECO:0000256" key="2">
    <source>
        <dbReference type="ARBA" id="ARBA00022692"/>
    </source>
</evidence>
<evidence type="ECO:0000256" key="3">
    <source>
        <dbReference type="ARBA" id="ARBA00022989"/>
    </source>
</evidence>
<sequence length="1025" mass="114170">MGSNGPNFLPQKVKARSFKATHPAKPSQPSAPPPLPNHSNLQPLQVATHKNSSGLARLGVAAARFQAVVKAEAKIGFFFSHAAAVTCKDRRGAMAAAAASRFAAVLFHRKTRRVTSALAYAVLEWTLIALLLINGLFSYAIARFAAYFRLRPPCLLCSRVDRLFEKAEAEEEDGTRWLRSVLCGAHAAEISGLGYCLHHGRLTEAGDMCEACLSSSKEERMKDAGEESATACSCCYAVVQTSSRELPDKGQGQSEEKTTEEEKEDQGYVPLAQEEHGEEEDQHEEGDQGYVLLAQEEHDEEDEEEHEEFQEEERQEEVDDKDEQEEKMATVQDESLEVMALGEEIELDGERLVSVAAIDEMTIADESGLHQACCEKEKEMDHIDGEHELRDLDIGVVLEEKRMLDSSAATAAVAIEDDFVAPVPCTEPVTSPTDPDENIIPDDELVVEDVAQIRDTTAEEETAEEEEIEAAEEEEIVVPEVIEEISEDDNQLSSLVIWYASLIVFLSVTEAVPEDDNRSAEVDTNCEVSIGSEICEREQDDHVVPFHESAEFEELAAPLAYPDEQPLPLKSLHETDPTVQEASETEQEEEVTASQRLDQPPNEQNEIEDDKAPETPTYSVATQISDKKFLLERKRSLSLSLDGSVASEMELSEPSTVDQLKSALQAERKALSALYSELEEERSAAAIATNQTMAMINRLQEEKAAMQMEALQYQRMMEEQSEYDQEALQLLNELVTKREREKQELERELDMCRQKVLHYEDKERRRMATFKANGHSPNGNGTSVSSSGEDSDGHSDEYCELGESPNGGNPQSLSDAPFSPRTDQESKKHLVALDDSLTYFEMERLSILEELKTLEERLFTLEDDDINDTSAAVGRSSDEYELPADSLHSPRNGDITSDKAKFEGRNFICRGKSLLPLFDAAGDENSDQMPSASFGDLQVDKSTKPVSVLVKEQERLAIIEEVDHVYERLQALEADKEFLRHCIKSLKKGDRGMDLLQEILQHLRELRSVEFHVKNAGDALAANSA</sequence>
<dbReference type="eggNOG" id="ENOG502QPIG">
    <property type="taxonomic scope" value="Eukaryota"/>
</dbReference>
<dbReference type="Gramene" id="OPUNC03G10870.1">
    <property type="protein sequence ID" value="OPUNC03G10870.1"/>
    <property type="gene ID" value="OPUNC03G10870"/>
</dbReference>
<comment type="subcellular location">
    <subcellularLocation>
        <location evidence="1">Membrane</location>
        <topology evidence="1">Single-pass membrane protein</topology>
    </subcellularLocation>
</comment>
<feature type="coiled-coil region" evidence="5">
    <location>
        <begin position="657"/>
        <end position="762"/>
    </location>
</feature>
<dbReference type="OMA" id="NKFYPPC"/>
<proteinExistence type="predicted"/>
<reference evidence="9" key="2">
    <citation type="submission" date="2018-05" db="EMBL/GenBank/DDBJ databases">
        <title>OpunRS2 (Oryza punctata Reference Sequence Version 2).</title>
        <authorList>
            <person name="Zhang J."/>
            <person name="Kudrna D."/>
            <person name="Lee S."/>
            <person name="Talag J."/>
            <person name="Welchert J."/>
            <person name="Wing R.A."/>
        </authorList>
    </citation>
    <scope>NUCLEOTIDE SEQUENCE [LARGE SCALE GENOMIC DNA]</scope>
</reference>
<keyword evidence="2 7" id="KW-0812">Transmembrane</keyword>
<dbReference type="GO" id="GO:0016020">
    <property type="term" value="C:membrane"/>
    <property type="evidence" value="ECO:0007669"/>
    <property type="project" value="UniProtKB-SubCell"/>
</dbReference>
<reference evidence="9" key="1">
    <citation type="submission" date="2015-04" db="UniProtKB">
        <authorList>
            <consortium name="EnsemblPlants"/>
        </authorList>
    </citation>
    <scope>IDENTIFICATION</scope>
</reference>
<feature type="region of interest" description="Disordered" evidence="6">
    <location>
        <begin position="1"/>
        <end position="42"/>
    </location>
</feature>
<accession>A0A0E0KBI7</accession>
<dbReference type="EnsemblPlants" id="OPUNC03G10870.1">
    <property type="protein sequence ID" value="OPUNC03G10870.1"/>
    <property type="gene ID" value="OPUNC03G10870"/>
</dbReference>